<reference evidence="7 8" key="1">
    <citation type="submission" date="2015-04" db="EMBL/GenBank/DDBJ databases">
        <authorList>
            <person name="Syromyatnikov M.Y."/>
            <person name="Popov V.N."/>
        </authorList>
    </citation>
    <scope>NUCLEOTIDE SEQUENCE [LARGE SCALE GENOMIC DNA]</scope>
    <source>
        <strain evidence="7">WF-38-12</strain>
    </source>
</reference>
<feature type="compositionally biased region" description="Polar residues" evidence="6">
    <location>
        <begin position="28"/>
        <end position="59"/>
    </location>
</feature>
<feature type="region of interest" description="Disordered" evidence="6">
    <location>
        <begin position="414"/>
        <end position="433"/>
    </location>
</feature>
<dbReference type="PANTHER" id="PTHR47660">
    <property type="entry name" value="TRANSCRIPTION FACTOR WITH C2H2 AND ZN(2)-CYS(6) DNA BINDING DOMAIN (EUROFUNG)-RELATED-RELATED"/>
    <property type="match status" value="1"/>
</dbReference>
<dbReference type="PANTHER" id="PTHR47660:SF2">
    <property type="entry name" value="TRANSCRIPTION FACTOR WITH C2H2 AND ZN(2)-CYS(6) DNA BINDING DOMAIN (EUROFUNG)"/>
    <property type="match status" value="1"/>
</dbReference>
<keyword evidence="1" id="KW-0479">Metal-binding</keyword>
<sequence>MSISQDIDSVLRHARSHADEERLRISLYQPTEKNVSEPTEDSVSTLLNPPATASATNRSSRIDAAPTESLLHSSSSLYGSQTTHSLSCDFSTLGLAGMPDWVDSTLLHPVDESSSAEITPGDERLKTAGIDAATPWIISPSQQIPGWLVGDDFDMSALNAQIFPYSFSMDSFEWPNDGFLPGALTSHVNDVAIQSPKANAVTEPGAEYIRRHWFTHLGTERSGYVTPNLTNEPTRVDERYRENLSRELQQRVVNEPLPSTDFLWESYIVRGAADALALTQAALIGQTFGMLSGNPRHLAIVHTFHGTIIAWARRQNMFQQKSLDTYPRVFVKTEIESSWRRWVHNEEKRRVAVGLRVHDTELAELLMVEPYLRSTSSQRPSIGHDIIWTALTATDWACAIKEHGHSNLPNSVYETSSIDQSPNNGTRNEPSIPPPSFAIYGLLEEKISHIMEKSDMLPFEGYPEEFIHSLIHIYNEKLSKKMDSDPFSLKALWHSVFISLYSDMNTLECAVGRDGFDEAQAQNRHAVTWASSANGHRCATHAALILRHLQRIPVGEEPAIHVPRLLYRVSIVWYVYTRFGRDDLESSSPVDLDFIELNKVGIDGQKTLFAANGFKKTRPTTSESSTLFQSIDLLSRLGHWGISQKMASMISILVHGKQNYE</sequence>
<evidence type="ECO:0000256" key="1">
    <source>
        <dbReference type="ARBA" id="ARBA00022723"/>
    </source>
</evidence>
<dbReference type="Proteomes" id="UP000054383">
    <property type="component" value="Unassembled WGS sequence"/>
</dbReference>
<keyword evidence="4" id="KW-0804">Transcription</keyword>
<keyword evidence="7" id="KW-0456">Lyase</keyword>
<evidence type="ECO:0000256" key="2">
    <source>
        <dbReference type="ARBA" id="ARBA00022833"/>
    </source>
</evidence>
<protein>
    <submittedName>
        <fullName evidence="7">Chondroitin sulfate ABC endolyase</fullName>
    </submittedName>
</protein>
<proteinExistence type="predicted"/>
<evidence type="ECO:0000256" key="3">
    <source>
        <dbReference type="ARBA" id="ARBA00023015"/>
    </source>
</evidence>
<feature type="region of interest" description="Disordered" evidence="6">
    <location>
        <begin position="28"/>
        <end position="62"/>
    </location>
</feature>
<feature type="compositionally biased region" description="Polar residues" evidence="6">
    <location>
        <begin position="414"/>
        <end position="429"/>
    </location>
</feature>
<dbReference type="OrthoDB" id="10018191at2759"/>
<keyword evidence="5" id="KW-0539">Nucleus</keyword>
<dbReference type="OMA" id="RICPWCS"/>
<gene>
    <name evidence="7" type="ORF">PISL3812_08854</name>
</gene>
<evidence type="ECO:0000256" key="6">
    <source>
        <dbReference type="SAM" id="MobiDB-lite"/>
    </source>
</evidence>
<keyword evidence="2" id="KW-0862">Zinc</keyword>
<evidence type="ECO:0000256" key="5">
    <source>
        <dbReference type="ARBA" id="ARBA00023242"/>
    </source>
</evidence>
<keyword evidence="8" id="KW-1185">Reference proteome</keyword>
<dbReference type="EMBL" id="CVMT01000010">
    <property type="protein sequence ID" value="CRG91801.1"/>
    <property type="molecule type" value="Genomic_DNA"/>
</dbReference>
<dbReference type="GO" id="GO:0016829">
    <property type="term" value="F:lyase activity"/>
    <property type="evidence" value="ECO:0007669"/>
    <property type="project" value="UniProtKB-KW"/>
</dbReference>
<evidence type="ECO:0000313" key="7">
    <source>
        <dbReference type="EMBL" id="CRG91801.1"/>
    </source>
</evidence>
<accession>A0A0U1M9T3</accession>
<keyword evidence="3" id="KW-0805">Transcription regulation</keyword>
<evidence type="ECO:0000313" key="8">
    <source>
        <dbReference type="Proteomes" id="UP000054383"/>
    </source>
</evidence>
<dbReference type="STRING" id="28573.A0A0U1M9T3"/>
<evidence type="ECO:0000256" key="4">
    <source>
        <dbReference type="ARBA" id="ARBA00023163"/>
    </source>
</evidence>
<organism evidence="7 8">
    <name type="scientific">Talaromyces islandicus</name>
    <name type="common">Penicillium islandicum</name>
    <dbReference type="NCBI Taxonomy" id="28573"/>
    <lineage>
        <taxon>Eukaryota</taxon>
        <taxon>Fungi</taxon>
        <taxon>Dikarya</taxon>
        <taxon>Ascomycota</taxon>
        <taxon>Pezizomycotina</taxon>
        <taxon>Eurotiomycetes</taxon>
        <taxon>Eurotiomycetidae</taxon>
        <taxon>Eurotiales</taxon>
        <taxon>Trichocomaceae</taxon>
        <taxon>Talaromyces</taxon>
        <taxon>Talaromyces sect. Islandici</taxon>
    </lineage>
</organism>
<name>A0A0U1M9T3_TALIS</name>
<dbReference type="AlphaFoldDB" id="A0A0U1M9T3"/>
<dbReference type="GO" id="GO:0046872">
    <property type="term" value="F:metal ion binding"/>
    <property type="evidence" value="ECO:0007669"/>
    <property type="project" value="UniProtKB-KW"/>
</dbReference>